<protein>
    <submittedName>
        <fullName evidence="7">Enoyl-CoA hydratase 1</fullName>
    </submittedName>
</protein>
<keyword evidence="4" id="KW-0443">Lipid metabolism</keyword>
<comment type="pathway">
    <text evidence="1">Lipid metabolism; fatty acid beta-oxidation.</text>
</comment>
<dbReference type="PROSITE" id="PS00166">
    <property type="entry name" value="ENOYL_COA_HYDRATASE"/>
    <property type="match status" value="1"/>
</dbReference>
<evidence type="ECO:0000256" key="2">
    <source>
        <dbReference type="ARBA" id="ARBA00005254"/>
    </source>
</evidence>
<keyword evidence="5" id="KW-0413">Isomerase</keyword>
<evidence type="ECO:0000256" key="4">
    <source>
        <dbReference type="ARBA" id="ARBA00023098"/>
    </source>
</evidence>
<dbReference type="PANTHER" id="PTHR43149">
    <property type="entry name" value="ENOYL-COA HYDRATASE"/>
    <property type="match status" value="1"/>
</dbReference>
<dbReference type="GO" id="GO:0006635">
    <property type="term" value="P:fatty acid beta-oxidation"/>
    <property type="evidence" value="ECO:0007669"/>
    <property type="project" value="UniProtKB-UniPathway"/>
</dbReference>
<dbReference type="Gene3D" id="3.90.226.10">
    <property type="entry name" value="2-enoyl-CoA Hydratase, Chain A, domain 1"/>
    <property type="match status" value="1"/>
</dbReference>
<dbReference type="Pfam" id="PF00378">
    <property type="entry name" value="ECH_1"/>
    <property type="match status" value="2"/>
</dbReference>
<reference evidence="7" key="1">
    <citation type="submission" date="2019-03" db="UniProtKB">
        <authorList>
            <consortium name="Ensembl"/>
        </authorList>
    </citation>
    <scope>IDENTIFICATION</scope>
</reference>
<dbReference type="CDD" id="cd06558">
    <property type="entry name" value="crotonase-like"/>
    <property type="match status" value="1"/>
</dbReference>
<dbReference type="InterPro" id="IPR018376">
    <property type="entry name" value="Enoyl-CoA_hyd/isom_CS"/>
</dbReference>
<proteinExistence type="inferred from homology"/>
<gene>
    <name evidence="7" type="primary">ECH1</name>
</gene>
<dbReference type="GO" id="GO:0005739">
    <property type="term" value="C:mitochondrion"/>
    <property type="evidence" value="ECO:0007669"/>
    <property type="project" value="TreeGrafter"/>
</dbReference>
<keyword evidence="3" id="KW-0276">Fatty acid metabolism</keyword>
<evidence type="ECO:0000256" key="1">
    <source>
        <dbReference type="ARBA" id="ARBA00005005"/>
    </source>
</evidence>
<dbReference type="InterPro" id="IPR029045">
    <property type="entry name" value="ClpP/crotonase-like_dom_sf"/>
</dbReference>
<dbReference type="UniPathway" id="UPA00659"/>
<dbReference type="AlphaFoldDB" id="A0A452UZ01"/>
<dbReference type="SUPFAM" id="SSF52096">
    <property type="entry name" value="ClpP/crotonase"/>
    <property type="match status" value="1"/>
</dbReference>
<sequence length="338" mass="36813">MAPTPQGLSLSLCPMSSIAQDEASTAAPREAPDHNYESLRVTAAQKHILHVQLNRPEKRNAMNRAFWREMVECFNKIAQDPDCRAVVISGAGKMFSAGIDLTDMASEILQPHGDDVARISWYLRSLVSRYQETFNVIEKVLRGAGRAPPNPVPLFWTSPDPTLPVPLQCPKPVIAAIHGACIGAGVDLITACDVRYCAQDACFQVKEVDIGLAADVGTLQRLPKVIGNQSLVNELAFTSRKMMADEALSSGLVSRVFPDKVGMLDAAFTLAAEISTKSPVAVQSTKINLVYSRNHSVAEGLNYAATWNMSMLQTQDIVKSVQAAMEKQELKDVTFSKL</sequence>
<dbReference type="PANTHER" id="PTHR43149:SF1">
    <property type="entry name" value="DELTA(3,5)-DELTA(2,4)-DIENOYL-COA ISOMERASE, MITOCHONDRIAL"/>
    <property type="match status" value="1"/>
</dbReference>
<evidence type="ECO:0000256" key="6">
    <source>
        <dbReference type="RuleBase" id="RU003707"/>
    </source>
</evidence>
<dbReference type="GeneTree" id="ENSGT00940000159610"/>
<dbReference type="FunFam" id="3.90.226.10:FF:000176">
    <property type="entry name" value="Glycine hydroxymethyltransferase"/>
    <property type="match status" value="1"/>
</dbReference>
<evidence type="ECO:0000256" key="5">
    <source>
        <dbReference type="ARBA" id="ARBA00023235"/>
    </source>
</evidence>
<dbReference type="InterPro" id="IPR001753">
    <property type="entry name" value="Enoyl-CoA_hydra/iso"/>
</dbReference>
<evidence type="ECO:0000313" key="7">
    <source>
        <dbReference type="Ensembl" id="ENSUMAP00000026364"/>
    </source>
</evidence>
<accession>A0A452UZ01</accession>
<dbReference type="FunFam" id="1.10.12.10:FF:000004">
    <property type="entry name" value="Delta3,5-delta2,4-dienoyl-CoA isomerase"/>
    <property type="match status" value="1"/>
</dbReference>
<dbReference type="GO" id="GO:0051750">
    <property type="term" value="F:delta(3,5)-delta(2,4)-dienoyl-CoA isomerase activity"/>
    <property type="evidence" value="ECO:0007669"/>
    <property type="project" value="TreeGrafter"/>
</dbReference>
<comment type="similarity">
    <text evidence="2 6">Belongs to the enoyl-CoA hydratase/isomerase family.</text>
</comment>
<dbReference type="Gene3D" id="1.10.12.10">
    <property type="entry name" value="Lyase 2-enoyl-coa Hydratase, Chain A, domain 2"/>
    <property type="match status" value="1"/>
</dbReference>
<dbReference type="InterPro" id="IPR045002">
    <property type="entry name" value="Ech1-like"/>
</dbReference>
<organism evidence="7">
    <name type="scientific">Ursus maritimus</name>
    <name type="common">Polar bear</name>
    <name type="synonym">Thalarctos maritimus</name>
    <dbReference type="NCBI Taxonomy" id="29073"/>
    <lineage>
        <taxon>Eukaryota</taxon>
        <taxon>Metazoa</taxon>
        <taxon>Chordata</taxon>
        <taxon>Craniata</taxon>
        <taxon>Vertebrata</taxon>
        <taxon>Euteleostomi</taxon>
        <taxon>Mammalia</taxon>
        <taxon>Eutheria</taxon>
        <taxon>Laurasiatheria</taxon>
        <taxon>Carnivora</taxon>
        <taxon>Caniformia</taxon>
        <taxon>Ursidae</taxon>
        <taxon>Ursus</taxon>
    </lineage>
</organism>
<dbReference type="InterPro" id="IPR014748">
    <property type="entry name" value="Enoyl-CoA_hydra_C"/>
</dbReference>
<dbReference type="Ensembl" id="ENSUMAT00000031209.1">
    <property type="protein sequence ID" value="ENSUMAP00000026364.1"/>
    <property type="gene ID" value="ENSUMAG00000019188.1"/>
</dbReference>
<evidence type="ECO:0000256" key="3">
    <source>
        <dbReference type="ARBA" id="ARBA00022832"/>
    </source>
</evidence>
<name>A0A452UZ01_URSMA</name>